<keyword evidence="4" id="KW-1003">Cell membrane</keyword>
<feature type="transmembrane region" description="Helical" evidence="9">
    <location>
        <begin position="287"/>
        <end position="306"/>
    </location>
</feature>
<dbReference type="GO" id="GO:0015095">
    <property type="term" value="F:magnesium ion transmembrane transporter activity"/>
    <property type="evidence" value="ECO:0007669"/>
    <property type="project" value="TreeGrafter"/>
</dbReference>
<keyword evidence="11" id="KW-1185">Reference proteome</keyword>
<evidence type="ECO:0000313" key="10">
    <source>
        <dbReference type="EMBL" id="QJC53394.1"/>
    </source>
</evidence>
<evidence type="ECO:0000313" key="11">
    <source>
        <dbReference type="Proteomes" id="UP000502136"/>
    </source>
</evidence>
<dbReference type="AlphaFoldDB" id="A0A6H2H134"/>
<keyword evidence="3" id="KW-0813">Transport</keyword>
<evidence type="ECO:0000256" key="9">
    <source>
        <dbReference type="SAM" id="Phobius"/>
    </source>
</evidence>
<evidence type="ECO:0000256" key="3">
    <source>
        <dbReference type="ARBA" id="ARBA00022448"/>
    </source>
</evidence>
<keyword evidence="5 9" id="KW-0812">Transmembrane</keyword>
<dbReference type="GO" id="GO:0015087">
    <property type="term" value="F:cobalt ion transmembrane transporter activity"/>
    <property type="evidence" value="ECO:0007669"/>
    <property type="project" value="TreeGrafter"/>
</dbReference>
<name>A0A6H2H134_9BACL</name>
<dbReference type="RefSeq" id="WP_168908932.1">
    <property type="nucleotide sequence ID" value="NZ_CP051428.1"/>
</dbReference>
<evidence type="ECO:0000256" key="1">
    <source>
        <dbReference type="ARBA" id="ARBA00004651"/>
    </source>
</evidence>
<evidence type="ECO:0000256" key="8">
    <source>
        <dbReference type="SAM" id="MobiDB-lite"/>
    </source>
</evidence>
<evidence type="ECO:0000256" key="4">
    <source>
        <dbReference type="ARBA" id="ARBA00022475"/>
    </source>
</evidence>
<feature type="compositionally biased region" description="Low complexity" evidence="8">
    <location>
        <begin position="364"/>
        <end position="377"/>
    </location>
</feature>
<dbReference type="Pfam" id="PF01544">
    <property type="entry name" value="CorA"/>
    <property type="match status" value="1"/>
</dbReference>
<evidence type="ECO:0008006" key="12">
    <source>
        <dbReference type="Google" id="ProtNLM"/>
    </source>
</evidence>
<dbReference type="InterPro" id="IPR045861">
    <property type="entry name" value="CorA_cytoplasmic_dom"/>
</dbReference>
<dbReference type="PANTHER" id="PTHR46494">
    <property type="entry name" value="CORA FAMILY METAL ION TRANSPORTER (EUROFUNG)"/>
    <property type="match status" value="1"/>
</dbReference>
<keyword evidence="6 9" id="KW-1133">Transmembrane helix</keyword>
<proteinExistence type="inferred from homology"/>
<dbReference type="GO" id="GO:0000287">
    <property type="term" value="F:magnesium ion binding"/>
    <property type="evidence" value="ECO:0007669"/>
    <property type="project" value="TreeGrafter"/>
</dbReference>
<dbReference type="GO" id="GO:0050897">
    <property type="term" value="F:cobalt ion binding"/>
    <property type="evidence" value="ECO:0007669"/>
    <property type="project" value="TreeGrafter"/>
</dbReference>
<organism evidence="10 11">
    <name type="scientific">Paenibacillus albicereus</name>
    <dbReference type="NCBI Taxonomy" id="2726185"/>
    <lineage>
        <taxon>Bacteria</taxon>
        <taxon>Bacillati</taxon>
        <taxon>Bacillota</taxon>
        <taxon>Bacilli</taxon>
        <taxon>Bacillales</taxon>
        <taxon>Paenibacillaceae</taxon>
        <taxon>Paenibacillus</taxon>
    </lineage>
</organism>
<keyword evidence="7 9" id="KW-0472">Membrane</keyword>
<comment type="subcellular location">
    <subcellularLocation>
        <location evidence="1">Cell membrane</location>
        <topology evidence="1">Multi-pass membrane protein</topology>
    </subcellularLocation>
</comment>
<reference evidence="10 11" key="1">
    <citation type="submission" date="2020-04" db="EMBL/GenBank/DDBJ databases">
        <title>Novel Paenibacillus strain UniB2 isolated from commercial digestive syrup.</title>
        <authorList>
            <person name="Thorat V."/>
            <person name="Kirdat K."/>
            <person name="Tiwarekar B."/>
            <person name="Yadav A."/>
        </authorList>
    </citation>
    <scope>NUCLEOTIDE SEQUENCE [LARGE SCALE GENOMIC DNA]</scope>
    <source>
        <strain evidence="10 11">UniB2</strain>
    </source>
</reference>
<dbReference type="InterPro" id="IPR045863">
    <property type="entry name" value="CorA_TM1_TM2"/>
</dbReference>
<gene>
    <name evidence="10" type="ORF">HGI30_18680</name>
</gene>
<dbReference type="CDD" id="cd12821">
    <property type="entry name" value="EcCorA_ZntB-like"/>
    <property type="match status" value="1"/>
</dbReference>
<dbReference type="SUPFAM" id="SSF143865">
    <property type="entry name" value="CorA soluble domain-like"/>
    <property type="match status" value="1"/>
</dbReference>
<comment type="similarity">
    <text evidence="2">Belongs to the CorA metal ion transporter (MIT) (TC 1.A.35) family.</text>
</comment>
<dbReference type="SUPFAM" id="SSF144083">
    <property type="entry name" value="Magnesium transport protein CorA, transmembrane region"/>
    <property type="match status" value="1"/>
</dbReference>
<feature type="region of interest" description="Disordered" evidence="8">
    <location>
        <begin position="354"/>
        <end position="411"/>
    </location>
</feature>
<dbReference type="InterPro" id="IPR002523">
    <property type="entry name" value="MgTranspt_CorA/ZnTranspt_ZntB"/>
</dbReference>
<protein>
    <recommendedName>
        <fullName evidence="12">Magnesium transporter</fullName>
    </recommendedName>
</protein>
<evidence type="ECO:0000256" key="2">
    <source>
        <dbReference type="ARBA" id="ARBA00009765"/>
    </source>
</evidence>
<sequence>MIHRQLNYKAGWEWHVIQDDVRSRSVLPDEEAHPVLSRAASGGRRPSDPAKGQAAWLAVRIAEQRDEQLRALVAELPFCSPWLRETEGRRRNEVHFSLDERQQPLLSGTLMVQADARRTELQPLHYWLCGSRLVTWHEDPCLPLKLQAGSWSEWMEGSPGAREAFLVLLGALLEVFHGGLDEYESRLTELERAVHSRNRTALLPVIFERRHELLHWTHLFLPIREVQDSFKEAYVDTVLETPEFQRLGYKLERIDSLLTRYTSEIDTLIAMDDAIASFRGNDIMKTLTIFTALFVPPTIAGTLWGVNFRYLPGIDSRWGFPILCASVVLFAAALYAWLWSKGWTGDLLTDRAESRKRSRRRESQAAPQSAAAAPMRSRPAKAKRPPAAAVGSRSRRPYPGQDGGSAEPPPS</sequence>
<dbReference type="EMBL" id="CP051428">
    <property type="protein sequence ID" value="QJC53394.1"/>
    <property type="molecule type" value="Genomic_DNA"/>
</dbReference>
<feature type="transmembrane region" description="Helical" evidence="9">
    <location>
        <begin position="318"/>
        <end position="338"/>
    </location>
</feature>
<evidence type="ECO:0000256" key="6">
    <source>
        <dbReference type="ARBA" id="ARBA00022989"/>
    </source>
</evidence>
<evidence type="ECO:0000256" key="7">
    <source>
        <dbReference type="ARBA" id="ARBA00023136"/>
    </source>
</evidence>
<dbReference type="Gene3D" id="1.20.58.340">
    <property type="entry name" value="Magnesium transport protein CorA, transmembrane region"/>
    <property type="match status" value="2"/>
</dbReference>
<dbReference type="KEGG" id="palr:HGI30_18680"/>
<evidence type="ECO:0000256" key="5">
    <source>
        <dbReference type="ARBA" id="ARBA00022692"/>
    </source>
</evidence>
<dbReference type="PANTHER" id="PTHR46494:SF2">
    <property type="entry name" value="MAGNESIUM TRANSPORT PROTEIN CORA"/>
    <property type="match status" value="1"/>
</dbReference>
<accession>A0A6H2H134</accession>
<dbReference type="Proteomes" id="UP000502136">
    <property type="component" value="Chromosome"/>
</dbReference>
<dbReference type="GO" id="GO:0005886">
    <property type="term" value="C:plasma membrane"/>
    <property type="evidence" value="ECO:0007669"/>
    <property type="project" value="UniProtKB-SubCell"/>
</dbReference>